<proteinExistence type="predicted"/>
<comment type="caution">
    <text evidence="2">The sequence shown here is derived from an EMBL/GenBank/DDBJ whole genome shotgun (WGS) entry which is preliminary data.</text>
</comment>
<dbReference type="SUPFAM" id="SSF55729">
    <property type="entry name" value="Acyl-CoA N-acyltransferases (Nat)"/>
    <property type="match status" value="2"/>
</dbReference>
<reference evidence="2 3" key="1">
    <citation type="submission" date="2018-01" db="EMBL/GenBank/DDBJ databases">
        <title>Cryobacterium sp. nov., from glaciers in China.</title>
        <authorList>
            <person name="Liu Q."/>
            <person name="Xin Y.-H."/>
        </authorList>
    </citation>
    <scope>NUCLEOTIDE SEQUENCE [LARGE SCALE GENOMIC DNA]</scope>
    <source>
        <strain evidence="2 3">TMB1-8</strain>
    </source>
</reference>
<gene>
    <name evidence="2" type="ORF">C3B59_15505</name>
</gene>
<name>A0A2S3Z8R3_9MICO</name>
<feature type="domain" description="N-acetyltransferase" evidence="1">
    <location>
        <begin position="24"/>
        <end position="191"/>
    </location>
</feature>
<evidence type="ECO:0000259" key="1">
    <source>
        <dbReference type="PROSITE" id="PS51186"/>
    </source>
</evidence>
<dbReference type="Gene3D" id="3.40.630.30">
    <property type="match status" value="1"/>
</dbReference>
<dbReference type="PROSITE" id="PS51186">
    <property type="entry name" value="GNAT"/>
    <property type="match status" value="1"/>
</dbReference>
<evidence type="ECO:0000313" key="2">
    <source>
        <dbReference type="EMBL" id="POH61973.1"/>
    </source>
</evidence>
<dbReference type="InterPro" id="IPR016181">
    <property type="entry name" value="Acyl_CoA_acyltransferase"/>
</dbReference>
<dbReference type="AlphaFoldDB" id="A0A2S3Z8R3"/>
<dbReference type="Pfam" id="PF00583">
    <property type="entry name" value="Acetyltransf_1"/>
    <property type="match status" value="1"/>
</dbReference>
<evidence type="ECO:0000313" key="3">
    <source>
        <dbReference type="Proteomes" id="UP000237104"/>
    </source>
</evidence>
<dbReference type="RefSeq" id="WP_103432074.1">
    <property type="nucleotide sequence ID" value="NZ_PPXF01000058.1"/>
</dbReference>
<sequence>MESRSLGIDELSIPAAPGATGWPEFVAAVDVRNRVEAHAYGTGELAQSAEELLPGYLTPEHSPRRMFVARVAGAIVGRAAYETQADPSSEFAWFTVEVLPEWRGRGIGTALLDVLETLAATEQRSSQVVYAVSPPGPGERLVPPTGFGSVPLANPEVRFLLHRGYRLEQVERGSRLQLPVDPAVLARKLTEAAARAGEDYAVLSWTGRTPERWLEDIALLYTRMSTDAPTAGLEEPEDVWSVERLRNEQDAYAAGPGRTLVTAALHRPSGRLAGFTELSVPGDTSRAVTQEDTLVLREHRGHRLGMLMKLANLQSLAREHPRHPAVTTFNAEENRYMLDVNEALGFVPMGYEGAWRKVSAAADSAGNSATSGS</sequence>
<dbReference type="Proteomes" id="UP000237104">
    <property type="component" value="Unassembled WGS sequence"/>
</dbReference>
<dbReference type="EMBL" id="PPXF01000058">
    <property type="protein sequence ID" value="POH61973.1"/>
    <property type="molecule type" value="Genomic_DNA"/>
</dbReference>
<keyword evidence="2" id="KW-0808">Transferase</keyword>
<organism evidence="2 3">
    <name type="scientific">Cryobacterium zongtaii</name>
    <dbReference type="NCBI Taxonomy" id="1259217"/>
    <lineage>
        <taxon>Bacteria</taxon>
        <taxon>Bacillati</taxon>
        <taxon>Actinomycetota</taxon>
        <taxon>Actinomycetes</taxon>
        <taxon>Micrococcales</taxon>
        <taxon>Microbacteriaceae</taxon>
        <taxon>Cryobacterium</taxon>
    </lineage>
</organism>
<protein>
    <submittedName>
        <fullName evidence="2">GNAT family N-acetyltransferase</fullName>
    </submittedName>
</protein>
<dbReference type="OrthoDB" id="4119890at2"/>
<accession>A0A2S3Z8R3</accession>
<dbReference type="CDD" id="cd04301">
    <property type="entry name" value="NAT_SF"/>
    <property type="match status" value="1"/>
</dbReference>
<dbReference type="InterPro" id="IPR000182">
    <property type="entry name" value="GNAT_dom"/>
</dbReference>
<dbReference type="GO" id="GO:0016747">
    <property type="term" value="F:acyltransferase activity, transferring groups other than amino-acyl groups"/>
    <property type="evidence" value="ECO:0007669"/>
    <property type="project" value="InterPro"/>
</dbReference>